<dbReference type="GO" id="GO:0046983">
    <property type="term" value="F:protein dimerization activity"/>
    <property type="evidence" value="ECO:0007669"/>
    <property type="project" value="InterPro"/>
</dbReference>
<dbReference type="GO" id="GO:0032502">
    <property type="term" value="P:developmental process"/>
    <property type="evidence" value="ECO:0007669"/>
    <property type="project" value="TreeGrafter"/>
</dbReference>
<evidence type="ECO:0000313" key="2">
    <source>
        <dbReference type="EMBL" id="KAA3680592.1"/>
    </source>
</evidence>
<feature type="domain" description="BHLH" evidence="1">
    <location>
        <begin position="32"/>
        <end position="62"/>
    </location>
</feature>
<organism evidence="2 3">
    <name type="scientific">Paragonimus westermani</name>
    <dbReference type="NCBI Taxonomy" id="34504"/>
    <lineage>
        <taxon>Eukaryota</taxon>
        <taxon>Metazoa</taxon>
        <taxon>Spiralia</taxon>
        <taxon>Lophotrochozoa</taxon>
        <taxon>Platyhelminthes</taxon>
        <taxon>Trematoda</taxon>
        <taxon>Digenea</taxon>
        <taxon>Plagiorchiida</taxon>
        <taxon>Troglotremata</taxon>
        <taxon>Troglotrematidae</taxon>
        <taxon>Paragonimus</taxon>
    </lineage>
</organism>
<proteinExistence type="predicted"/>
<protein>
    <recommendedName>
        <fullName evidence="1">BHLH domain-containing protein</fullName>
    </recommendedName>
</protein>
<dbReference type="InterPro" id="IPR011598">
    <property type="entry name" value="bHLH_dom"/>
</dbReference>
<dbReference type="GO" id="GO:0000977">
    <property type="term" value="F:RNA polymerase II transcription regulatory region sequence-specific DNA binding"/>
    <property type="evidence" value="ECO:0007669"/>
    <property type="project" value="TreeGrafter"/>
</dbReference>
<keyword evidence="3" id="KW-1185">Reference proteome</keyword>
<dbReference type="SUPFAM" id="SSF47459">
    <property type="entry name" value="HLH, helix-loop-helix DNA-binding domain"/>
    <property type="match status" value="1"/>
</dbReference>
<dbReference type="Gene3D" id="4.10.280.10">
    <property type="entry name" value="Helix-loop-helix DNA-binding domain"/>
    <property type="match status" value="1"/>
</dbReference>
<evidence type="ECO:0000259" key="1">
    <source>
        <dbReference type="Pfam" id="PF00010"/>
    </source>
</evidence>
<accession>A0A5J4NZ52</accession>
<gene>
    <name evidence="2" type="ORF">DEA37_0004243</name>
</gene>
<dbReference type="EMBL" id="QNGE01000403">
    <property type="protein sequence ID" value="KAA3680592.1"/>
    <property type="molecule type" value="Genomic_DNA"/>
</dbReference>
<sequence>MNSGVNCLRSPAAAVDPVEHLVDYVHEALERELRSCLPTFPYERRLSKIDTLRLAIAYLALLKDMLANMDRVRMDPTATSGSGVVLFVSERLRAPNRQTCSWYTSDLIARLDWIRWTRLGYHGKVDWPAAGIGFHNHHPGN</sequence>
<dbReference type="AlphaFoldDB" id="A0A5J4NZ52"/>
<dbReference type="PANTHER" id="PTHR23349:SF97">
    <property type="entry name" value="BHLH DOMAIN-CONTAINING PROTEIN"/>
    <property type="match status" value="1"/>
</dbReference>
<reference evidence="2 3" key="1">
    <citation type="journal article" date="2019" name="Gigascience">
        <title>Whole-genome sequence of the oriental lung fluke Paragonimus westermani.</title>
        <authorList>
            <person name="Oey H."/>
            <person name="Zakrzewski M."/>
            <person name="Narain K."/>
            <person name="Devi K.R."/>
            <person name="Agatsuma T."/>
            <person name="Nawaratna S."/>
            <person name="Gobert G.N."/>
            <person name="Jones M.K."/>
            <person name="Ragan M.A."/>
            <person name="McManus D.P."/>
            <person name="Krause L."/>
        </authorList>
    </citation>
    <scope>NUCLEOTIDE SEQUENCE [LARGE SCALE GENOMIC DNA]</scope>
    <source>
        <strain evidence="2 3">IND2009</strain>
    </source>
</reference>
<dbReference type="Proteomes" id="UP000324629">
    <property type="component" value="Unassembled WGS sequence"/>
</dbReference>
<name>A0A5J4NZ52_9TREM</name>
<evidence type="ECO:0000313" key="3">
    <source>
        <dbReference type="Proteomes" id="UP000324629"/>
    </source>
</evidence>
<dbReference type="InterPro" id="IPR036638">
    <property type="entry name" value="HLH_DNA-bd_sf"/>
</dbReference>
<dbReference type="Pfam" id="PF00010">
    <property type="entry name" value="HLH"/>
    <property type="match status" value="1"/>
</dbReference>
<dbReference type="GO" id="GO:0000981">
    <property type="term" value="F:DNA-binding transcription factor activity, RNA polymerase II-specific"/>
    <property type="evidence" value="ECO:0007669"/>
    <property type="project" value="TreeGrafter"/>
</dbReference>
<dbReference type="InterPro" id="IPR050283">
    <property type="entry name" value="E-box_TF_Regulators"/>
</dbReference>
<dbReference type="PANTHER" id="PTHR23349">
    <property type="entry name" value="BASIC HELIX-LOOP-HELIX TRANSCRIPTION FACTOR, TWIST"/>
    <property type="match status" value="1"/>
</dbReference>
<comment type="caution">
    <text evidence="2">The sequence shown here is derived from an EMBL/GenBank/DDBJ whole genome shotgun (WGS) entry which is preliminary data.</text>
</comment>